<dbReference type="STRING" id="1120976.SAMN03080606_00412"/>
<protein>
    <submittedName>
        <fullName evidence="1">Uncharacterized protein</fullName>
    </submittedName>
</protein>
<keyword evidence="2" id="KW-1185">Reference proteome</keyword>
<organism evidence="1 2">
    <name type="scientific">Alkaliphilus peptidifermentans DSM 18978</name>
    <dbReference type="NCBI Taxonomy" id="1120976"/>
    <lineage>
        <taxon>Bacteria</taxon>
        <taxon>Bacillati</taxon>
        <taxon>Bacillota</taxon>
        <taxon>Clostridia</taxon>
        <taxon>Peptostreptococcales</taxon>
        <taxon>Natronincolaceae</taxon>
        <taxon>Alkaliphilus</taxon>
    </lineage>
</organism>
<proteinExistence type="predicted"/>
<evidence type="ECO:0000313" key="2">
    <source>
        <dbReference type="Proteomes" id="UP000198636"/>
    </source>
</evidence>
<dbReference type="RefSeq" id="WP_091539405.1">
    <property type="nucleotide sequence ID" value="NZ_FMUS01000002.1"/>
</dbReference>
<reference evidence="1 2" key="1">
    <citation type="submission" date="2016-10" db="EMBL/GenBank/DDBJ databases">
        <authorList>
            <person name="de Groot N.N."/>
        </authorList>
    </citation>
    <scope>NUCLEOTIDE SEQUENCE [LARGE SCALE GENOMIC DNA]</scope>
    <source>
        <strain evidence="1 2">DSM 18978</strain>
    </source>
</reference>
<dbReference type="Proteomes" id="UP000198636">
    <property type="component" value="Unassembled WGS sequence"/>
</dbReference>
<dbReference type="OrthoDB" id="2937251at2"/>
<name>A0A1G5BGQ4_9FIRM</name>
<gene>
    <name evidence="1" type="ORF">SAMN03080606_00412</name>
</gene>
<accession>A0A1G5BGQ4</accession>
<evidence type="ECO:0000313" key="1">
    <source>
        <dbReference type="EMBL" id="SCX89299.1"/>
    </source>
</evidence>
<dbReference type="AlphaFoldDB" id="A0A1G5BGQ4"/>
<dbReference type="EMBL" id="FMUS01000002">
    <property type="protein sequence ID" value="SCX89299.1"/>
    <property type="molecule type" value="Genomic_DNA"/>
</dbReference>
<sequence>MEILIRGVDNSDMDSIIDFNTEYGNGKAVWNGNSDPEVGNKYNVEYDITDILEWNKTVSLSKEKSFKIFIEEEITHIIGVLEKVYKDGISDLRFGNSIIQLEVEGKDLPVGEYVLVKADSLEVYDTVY</sequence>